<dbReference type="Proteomes" id="UP001187066">
    <property type="component" value="Unassembled WGS sequence"/>
</dbReference>
<keyword evidence="2" id="KW-0479">Metal-binding</keyword>
<dbReference type="PANTHER" id="PTHR44379">
    <property type="entry name" value="OXIDOREDUCTASE WITH IRON-SULFUR SUBUNIT"/>
    <property type="match status" value="1"/>
</dbReference>
<evidence type="ECO:0000313" key="8">
    <source>
        <dbReference type="EMBL" id="RSE22355.1"/>
    </source>
</evidence>
<keyword evidence="1" id="KW-0001">2Fe-2S</keyword>
<evidence type="ECO:0000256" key="3">
    <source>
        <dbReference type="ARBA" id="ARBA00023002"/>
    </source>
</evidence>
<protein>
    <submittedName>
        <fullName evidence="8">Xanthine dehydrogenase iron sulfur-binding subunit XdhC</fullName>
        <ecNumber evidence="7">1.17.1.4</ecNumber>
    </submittedName>
</protein>
<keyword evidence="3 7" id="KW-0560">Oxidoreductase</keyword>
<feature type="domain" description="2Fe-2S ferredoxin-type" evidence="6">
    <location>
        <begin position="7"/>
        <end position="82"/>
    </location>
</feature>
<dbReference type="GO" id="GO:0004854">
    <property type="term" value="F:xanthine dehydrogenase activity"/>
    <property type="evidence" value="ECO:0007669"/>
    <property type="project" value="UniProtKB-EC"/>
</dbReference>
<name>A0A427UP14_9ENTR</name>
<keyword evidence="4" id="KW-0408">Iron</keyword>
<dbReference type="Pfam" id="PF01799">
    <property type="entry name" value="Fer2_2"/>
    <property type="match status" value="1"/>
</dbReference>
<evidence type="ECO:0000313" key="9">
    <source>
        <dbReference type="Proteomes" id="UP000275331"/>
    </source>
</evidence>
<dbReference type="SUPFAM" id="SSF47741">
    <property type="entry name" value="CO dehydrogenase ISP C-domain like"/>
    <property type="match status" value="1"/>
</dbReference>
<dbReference type="Proteomes" id="UP000275331">
    <property type="component" value="Unassembled WGS sequence"/>
</dbReference>
<evidence type="ECO:0000313" key="10">
    <source>
        <dbReference type="Proteomes" id="UP001187066"/>
    </source>
</evidence>
<sequence length="160" mass="16905">MRNEAWITVNCSINGAPFRFTASPATPLAELLRGQGLLSVKQGCNVGECGACTVLVDGVAIDSCLYLAAWVEGKAIRTVEGESIGGQLSAVQHAYTRSGAVQCGFCTPGLIMATTALLAKPHTQPFTVLEIRQGLAGNLCRCTGYQMIVETVQACDRPQE</sequence>
<evidence type="ECO:0000256" key="5">
    <source>
        <dbReference type="ARBA" id="ARBA00023014"/>
    </source>
</evidence>
<dbReference type="GO" id="GO:0046872">
    <property type="term" value="F:metal ion binding"/>
    <property type="evidence" value="ECO:0007669"/>
    <property type="project" value="UniProtKB-KW"/>
</dbReference>
<accession>A0A427UP14</accession>
<dbReference type="InterPro" id="IPR001041">
    <property type="entry name" value="2Fe-2S_ferredoxin-type"/>
</dbReference>
<dbReference type="InterPro" id="IPR006058">
    <property type="entry name" value="2Fe2S_fd_BS"/>
</dbReference>
<dbReference type="InterPro" id="IPR036010">
    <property type="entry name" value="2Fe-2S_ferredoxin-like_sf"/>
</dbReference>
<reference evidence="7 10" key="2">
    <citation type="submission" date="2023-10" db="EMBL/GenBank/DDBJ databases">
        <authorList>
            <person name="Dale J."/>
        </authorList>
    </citation>
    <scope>NUCLEOTIDE SEQUENCE [LARGE SCALE GENOMIC DNA]</scope>
    <source>
        <strain evidence="7 10">2023EL-00970</strain>
    </source>
</reference>
<evidence type="ECO:0000256" key="2">
    <source>
        <dbReference type="ARBA" id="ARBA00022723"/>
    </source>
</evidence>
<comment type="caution">
    <text evidence="8">The sequence shown here is derived from an EMBL/GenBank/DDBJ whole genome shotgun (WGS) entry which is preliminary data.</text>
</comment>
<dbReference type="EMBL" id="JAWLOF010000006">
    <property type="protein sequence ID" value="MDV7023021.1"/>
    <property type="molecule type" value="Genomic_DNA"/>
</dbReference>
<dbReference type="OrthoDB" id="9775084at2"/>
<dbReference type="InterPro" id="IPR002888">
    <property type="entry name" value="2Fe-2S-bd"/>
</dbReference>
<dbReference type="CDD" id="cd00207">
    <property type="entry name" value="fer2"/>
    <property type="match status" value="1"/>
</dbReference>
<evidence type="ECO:0000313" key="7">
    <source>
        <dbReference type="EMBL" id="MDV7023021.1"/>
    </source>
</evidence>
<gene>
    <name evidence="8" type="primary">xdhC</name>
    <name evidence="8" type="ORF">EGT71_21180</name>
    <name evidence="7" type="ORF">R4P48_10080</name>
</gene>
<dbReference type="RefSeq" id="WP_125295317.1">
    <property type="nucleotide sequence ID" value="NZ_JAPTZM010000005.1"/>
</dbReference>
<dbReference type="EMBL" id="RHXB01000018">
    <property type="protein sequence ID" value="RSE22355.1"/>
    <property type="molecule type" value="Genomic_DNA"/>
</dbReference>
<dbReference type="Pfam" id="PF00111">
    <property type="entry name" value="Fer2"/>
    <property type="match status" value="1"/>
</dbReference>
<dbReference type="GO" id="GO:0051537">
    <property type="term" value="F:2 iron, 2 sulfur cluster binding"/>
    <property type="evidence" value="ECO:0007669"/>
    <property type="project" value="UniProtKB-KW"/>
</dbReference>
<proteinExistence type="predicted"/>
<keyword evidence="5" id="KW-0411">Iron-sulfur</keyword>
<dbReference type="AlphaFoldDB" id="A0A427UP14"/>
<dbReference type="InterPro" id="IPR051452">
    <property type="entry name" value="Diverse_Oxidoreductases"/>
</dbReference>
<dbReference type="PANTHER" id="PTHR44379:SF8">
    <property type="entry name" value="XANTHINE DEHYDROGENASE IRON-SULFUR-BINDING SUBUNIT XDHC-RELATED"/>
    <property type="match status" value="1"/>
</dbReference>
<dbReference type="Gene3D" id="1.10.150.120">
    <property type="entry name" value="[2Fe-2S]-binding domain"/>
    <property type="match status" value="1"/>
</dbReference>
<reference evidence="8 9" key="1">
    <citation type="submission" date="2018-10" db="EMBL/GenBank/DDBJ databases">
        <title>Transmission dynamics of multidrug resistant bacteria on intensive care unit surfaces.</title>
        <authorList>
            <person name="D'Souza A.W."/>
            <person name="Potter R.F."/>
            <person name="Wallace M."/>
            <person name="Shupe A."/>
            <person name="Patel S."/>
            <person name="Sun S."/>
            <person name="Gul D."/>
            <person name="Kwon J.H."/>
            <person name="Andleeb S."/>
            <person name="Burnham C.-A.D."/>
            <person name="Dantas G."/>
        </authorList>
    </citation>
    <scope>NUCLEOTIDE SEQUENCE [LARGE SCALE GENOMIC DNA]</scope>
    <source>
        <strain evidence="8 9">AS_373</strain>
    </source>
</reference>
<evidence type="ECO:0000256" key="4">
    <source>
        <dbReference type="ARBA" id="ARBA00023004"/>
    </source>
</evidence>
<dbReference type="InterPro" id="IPR012675">
    <property type="entry name" value="Beta-grasp_dom_sf"/>
</dbReference>
<dbReference type="InterPro" id="IPR036884">
    <property type="entry name" value="2Fe-2S-bd_dom_sf"/>
</dbReference>
<dbReference type="Gene3D" id="3.10.20.30">
    <property type="match status" value="1"/>
</dbReference>
<dbReference type="PROSITE" id="PS51085">
    <property type="entry name" value="2FE2S_FER_2"/>
    <property type="match status" value="1"/>
</dbReference>
<dbReference type="PROSITE" id="PS00197">
    <property type="entry name" value="2FE2S_FER_1"/>
    <property type="match status" value="1"/>
</dbReference>
<dbReference type="NCBIfam" id="NF007387">
    <property type="entry name" value="PRK09908.1"/>
    <property type="match status" value="1"/>
</dbReference>
<dbReference type="SUPFAM" id="SSF54292">
    <property type="entry name" value="2Fe-2S ferredoxin-like"/>
    <property type="match status" value="1"/>
</dbReference>
<keyword evidence="10" id="KW-1185">Reference proteome</keyword>
<organism evidence="8 9">
    <name type="scientific">Atlantibacter subterraneus</name>
    <dbReference type="NCBI Taxonomy" id="255519"/>
    <lineage>
        <taxon>Bacteria</taxon>
        <taxon>Pseudomonadati</taxon>
        <taxon>Pseudomonadota</taxon>
        <taxon>Gammaproteobacteria</taxon>
        <taxon>Enterobacterales</taxon>
        <taxon>Enterobacteriaceae</taxon>
        <taxon>Atlantibacter</taxon>
    </lineage>
</organism>
<evidence type="ECO:0000256" key="1">
    <source>
        <dbReference type="ARBA" id="ARBA00022714"/>
    </source>
</evidence>
<evidence type="ECO:0000259" key="6">
    <source>
        <dbReference type="PROSITE" id="PS51085"/>
    </source>
</evidence>
<dbReference type="EC" id="1.17.1.4" evidence="7"/>